<dbReference type="AlphaFoldDB" id="A0A382BHM2"/>
<accession>A0A382BHM2</accession>
<evidence type="ECO:0000313" key="1">
    <source>
        <dbReference type="EMBL" id="SVB12697.1"/>
    </source>
</evidence>
<feature type="non-terminal residue" evidence="1">
    <location>
        <position position="1"/>
    </location>
</feature>
<gene>
    <name evidence="1" type="ORF">METZ01_LOCUS165551</name>
</gene>
<reference evidence="1" key="1">
    <citation type="submission" date="2018-05" db="EMBL/GenBank/DDBJ databases">
        <authorList>
            <person name="Lanie J.A."/>
            <person name="Ng W.-L."/>
            <person name="Kazmierczak K.M."/>
            <person name="Andrzejewski T.M."/>
            <person name="Davidsen T.M."/>
            <person name="Wayne K.J."/>
            <person name="Tettelin H."/>
            <person name="Glass J.I."/>
            <person name="Rusch D."/>
            <person name="Podicherti R."/>
            <person name="Tsui H.-C.T."/>
            <person name="Winkler M.E."/>
        </authorList>
    </citation>
    <scope>NUCLEOTIDE SEQUENCE</scope>
</reference>
<protein>
    <submittedName>
        <fullName evidence="1">Uncharacterized protein</fullName>
    </submittedName>
</protein>
<proteinExistence type="predicted"/>
<organism evidence="1">
    <name type="scientific">marine metagenome</name>
    <dbReference type="NCBI Taxonomy" id="408172"/>
    <lineage>
        <taxon>unclassified sequences</taxon>
        <taxon>metagenomes</taxon>
        <taxon>ecological metagenomes</taxon>
    </lineage>
</organism>
<sequence>IGYSTKYTVSEGVMEMYDALTSGTLTDDIKTKTVEWYKKLLSDQILAKQYLLNNRIL</sequence>
<name>A0A382BHM2_9ZZZZ</name>
<dbReference type="EMBL" id="UINC01029641">
    <property type="protein sequence ID" value="SVB12697.1"/>
    <property type="molecule type" value="Genomic_DNA"/>
</dbReference>